<reference evidence="2" key="1">
    <citation type="submission" date="2015-02" db="EMBL/GenBank/DDBJ databases">
        <title>Draft Genome of Frankia sp. CpI1-S.</title>
        <authorList>
            <person name="Oshone R.T."/>
            <person name="Ngom M."/>
            <person name="Ghodhbane-Gtari F."/>
            <person name="Gtari M."/>
            <person name="Morris K."/>
            <person name="Thomas K."/>
            <person name="Sen A."/>
            <person name="Tisa L.S."/>
        </authorList>
    </citation>
    <scope>NUCLEOTIDE SEQUENCE [LARGE SCALE GENOMIC DNA]</scope>
    <source>
        <strain evidence="2">CpI1-S</strain>
    </source>
</reference>
<reference evidence="1 2" key="2">
    <citation type="journal article" date="2016" name="Genome Announc.">
        <title>Permanent Draft Genome Sequences for Two Variants of Frankia sp. Strain CpI1, the First Frankia Strain Isolated from Root Nodules of Comptonia peregrina.</title>
        <authorList>
            <person name="Oshone R."/>
            <person name="Hurst S.G.IV."/>
            <person name="Abebe-Akele F."/>
            <person name="Simpson S."/>
            <person name="Morris K."/>
            <person name="Thomas W.K."/>
            <person name="Tisa L.S."/>
        </authorList>
    </citation>
    <scope>NUCLEOTIDE SEQUENCE [LARGE SCALE GENOMIC DNA]</scope>
    <source>
        <strain evidence="2">CpI1-S</strain>
    </source>
</reference>
<proteinExistence type="predicted"/>
<evidence type="ECO:0000313" key="2">
    <source>
        <dbReference type="Proteomes" id="UP000032545"/>
    </source>
</evidence>
<dbReference type="SUPFAM" id="SSF88723">
    <property type="entry name" value="PIN domain-like"/>
    <property type="match status" value="1"/>
</dbReference>
<evidence type="ECO:0008006" key="3">
    <source>
        <dbReference type="Google" id="ProtNLM"/>
    </source>
</evidence>
<organism evidence="1 2">
    <name type="scientific">Frankia torreyi</name>
    <dbReference type="NCBI Taxonomy" id="1856"/>
    <lineage>
        <taxon>Bacteria</taxon>
        <taxon>Bacillati</taxon>
        <taxon>Actinomycetota</taxon>
        <taxon>Actinomycetes</taxon>
        <taxon>Frankiales</taxon>
        <taxon>Frankiaceae</taxon>
        <taxon>Frankia</taxon>
    </lineage>
</organism>
<dbReference type="Proteomes" id="UP000032545">
    <property type="component" value="Unassembled WGS sequence"/>
</dbReference>
<dbReference type="EMBL" id="JYFN01000022">
    <property type="protein sequence ID" value="KJE22601.1"/>
    <property type="molecule type" value="Genomic_DNA"/>
</dbReference>
<comment type="caution">
    <text evidence="1">The sequence shown here is derived from an EMBL/GenBank/DDBJ whole genome shotgun (WGS) entry which is preliminary data.</text>
</comment>
<name>A0A0D8BEH9_9ACTN</name>
<dbReference type="AlphaFoldDB" id="A0A0D8BEH9"/>
<dbReference type="RefSeq" id="WP_199865399.1">
    <property type="nucleotide sequence ID" value="NZ_JYFN01000022.1"/>
</dbReference>
<dbReference type="InterPro" id="IPR029060">
    <property type="entry name" value="PIN-like_dom_sf"/>
</dbReference>
<accession>A0A0D8BEH9</accession>
<protein>
    <recommendedName>
        <fullName evidence="3">PIN domain-containing protein</fullName>
    </recommendedName>
</protein>
<gene>
    <name evidence="1" type="ORF">FF36_03131</name>
</gene>
<evidence type="ECO:0000313" key="1">
    <source>
        <dbReference type="EMBL" id="KJE22601.1"/>
    </source>
</evidence>
<dbReference type="PATRIC" id="fig|1502723.3.peg.2529"/>
<sequence length="50" mass="5166">MATSQILGGPAYDALIAFTATEHDATLLSLDQRAAVTYEAVGASVEQLAL</sequence>
<keyword evidence="2" id="KW-1185">Reference proteome</keyword>